<gene>
    <name evidence="3" type="primary">PLEST012083</name>
    <name evidence="3" type="ORF">PLESTB_001679900</name>
</gene>
<evidence type="ECO:0000313" key="3">
    <source>
        <dbReference type="EMBL" id="GLC60822.1"/>
    </source>
</evidence>
<proteinExistence type="predicted"/>
<feature type="compositionally biased region" description="Pro residues" evidence="1">
    <location>
        <begin position="502"/>
        <end position="618"/>
    </location>
</feature>
<name>A0A9W6F8Y0_9CHLO</name>
<evidence type="ECO:0000313" key="4">
    <source>
        <dbReference type="Proteomes" id="UP001165080"/>
    </source>
</evidence>
<dbReference type="SUPFAM" id="SSF55486">
    <property type="entry name" value="Metalloproteases ('zincins'), catalytic domain"/>
    <property type="match status" value="1"/>
</dbReference>
<evidence type="ECO:0000256" key="1">
    <source>
        <dbReference type="SAM" id="MobiDB-lite"/>
    </source>
</evidence>
<protein>
    <recommendedName>
        <fullName evidence="2">Peptidase M11 gametolysin domain-containing protein</fullName>
    </recommendedName>
</protein>
<feature type="compositionally biased region" description="Pro residues" evidence="1">
    <location>
        <begin position="683"/>
        <end position="695"/>
    </location>
</feature>
<evidence type="ECO:0000259" key="2">
    <source>
        <dbReference type="Pfam" id="PF05548"/>
    </source>
</evidence>
<comment type="caution">
    <text evidence="3">The sequence shown here is derived from an EMBL/GenBank/DDBJ whole genome shotgun (WGS) entry which is preliminary data.</text>
</comment>
<sequence length="695" mass="73917">MFNSLISGGVVRVTSTQPSEIGVPWDIIALEIITPPPPPLAPLDPASATAPAAPPPPGTPAPPYTPLTAVSDAGMALGSSTISPRGSNWVSNWNPGVILDQVIPDPPRVVRDLPTLFILLDLCGKGGGPATTNASLANMLFNGLTPMSDYIATCSYGKAQFDQYNTRILNVQLPCNGTGRVTKMKWDSDSCSRDNLFNWMYEVEWYIDNVLKPKDWNHRRYRHHVIITPPNMTSWAGPDCDWSGMGSIGMAQGTWSYVWISGDNWNTKQVYLHEMGHNYNLMHASTLEAGPPDACSHCDWSSAMGYCCDTRCMSAPHNYQMGWAKPAATVNASQLSAGNTLAFELPSQILSDANFLKVTTDWLNDTAVSEATIAALGGRDFYNPSTASFIFSYRLDFDNFDEVAPGFAGGVNVHLFTISSQTDPKDTVHMGLISADSGSCWTDPSGTLVVRQVAASSLAAIVTVCRPDGAAEATYDKCTDFWDNDCDGLVDADDPDCAPFYNPSPSPSPSPLPPSPNLPRPPPPSPNPPPPSPPPSPSPLPPKIATSPPSPRPVVQPPPPPLPSPSPPPPHPSPSLPSHPPPPPRSPPPPARSPPPVRSPPPPSPPPSTPSPPPPNQPTQPSASLELSGSRARRRPPTKPPAPPPSVPPPVPLPPSAPPPAPPPTAKKPPSPPKKQRKKKPPPPRPLPPPPVSRG</sequence>
<dbReference type="PRINTS" id="PR01217">
    <property type="entry name" value="PRICHEXTENSN"/>
</dbReference>
<dbReference type="AlphaFoldDB" id="A0A9W6F8Y0"/>
<dbReference type="InterPro" id="IPR008752">
    <property type="entry name" value="Peptidase_M11"/>
</dbReference>
<keyword evidence="4" id="KW-1185">Reference proteome</keyword>
<organism evidence="3 4">
    <name type="scientific">Pleodorina starrii</name>
    <dbReference type="NCBI Taxonomy" id="330485"/>
    <lineage>
        <taxon>Eukaryota</taxon>
        <taxon>Viridiplantae</taxon>
        <taxon>Chlorophyta</taxon>
        <taxon>core chlorophytes</taxon>
        <taxon>Chlorophyceae</taxon>
        <taxon>CS clade</taxon>
        <taxon>Chlamydomonadales</taxon>
        <taxon>Volvocaceae</taxon>
        <taxon>Pleodorina</taxon>
    </lineage>
</organism>
<accession>A0A9W6F8Y0</accession>
<dbReference type="EMBL" id="BRXU01000039">
    <property type="protein sequence ID" value="GLC60822.1"/>
    <property type="molecule type" value="Genomic_DNA"/>
</dbReference>
<dbReference type="Proteomes" id="UP001165080">
    <property type="component" value="Unassembled WGS sequence"/>
</dbReference>
<feature type="compositionally biased region" description="Pro residues" evidence="1">
    <location>
        <begin position="638"/>
        <end position="673"/>
    </location>
</feature>
<dbReference type="Pfam" id="PF05548">
    <property type="entry name" value="Peptidase_M11"/>
    <property type="match status" value="1"/>
</dbReference>
<feature type="region of interest" description="Disordered" evidence="1">
    <location>
        <begin position="497"/>
        <end position="695"/>
    </location>
</feature>
<feature type="domain" description="Peptidase M11 gametolysin" evidence="2">
    <location>
        <begin position="119"/>
        <end position="367"/>
    </location>
</feature>
<reference evidence="3 4" key="1">
    <citation type="journal article" date="2023" name="Commun. Biol.">
        <title>Reorganization of the ancestral sex-determining regions during the evolution of trioecy in Pleodorina starrii.</title>
        <authorList>
            <person name="Takahashi K."/>
            <person name="Suzuki S."/>
            <person name="Kawai-Toyooka H."/>
            <person name="Yamamoto K."/>
            <person name="Hamaji T."/>
            <person name="Ootsuki R."/>
            <person name="Yamaguchi H."/>
            <person name="Kawachi M."/>
            <person name="Higashiyama T."/>
            <person name="Nozaki H."/>
        </authorList>
    </citation>
    <scope>NUCLEOTIDE SEQUENCE [LARGE SCALE GENOMIC DNA]</scope>
    <source>
        <strain evidence="3 4">NIES-4479</strain>
    </source>
</reference>
<feature type="region of interest" description="Disordered" evidence="1">
    <location>
        <begin position="39"/>
        <end position="66"/>
    </location>
</feature>
<feature type="compositionally biased region" description="Pro residues" evidence="1">
    <location>
        <begin position="52"/>
        <end position="65"/>
    </location>
</feature>